<dbReference type="GO" id="GO:0044732">
    <property type="term" value="C:mitotic spindle pole body"/>
    <property type="evidence" value="ECO:0007669"/>
    <property type="project" value="TreeGrafter"/>
</dbReference>
<dbReference type="Proteomes" id="UP000009328">
    <property type="component" value="Unassembled WGS sequence"/>
</dbReference>
<dbReference type="Pfam" id="PF17681">
    <property type="entry name" value="GCP_N_terminal"/>
    <property type="match status" value="1"/>
</dbReference>
<dbReference type="EMBL" id="CAIF01000153">
    <property type="protein sequence ID" value="CCH44779.1"/>
    <property type="molecule type" value="Genomic_DNA"/>
</dbReference>
<evidence type="ECO:0000256" key="4">
    <source>
        <dbReference type="ARBA" id="ARBA00023212"/>
    </source>
</evidence>
<keyword evidence="2 5" id="KW-0963">Cytoplasm</keyword>
<dbReference type="PANTHER" id="PTHR19302:SF13">
    <property type="entry name" value="GAMMA-TUBULIN COMPLEX COMPONENT 2"/>
    <property type="match status" value="1"/>
</dbReference>
<dbReference type="GO" id="GO:0031122">
    <property type="term" value="P:cytoplasmic microtubule organization"/>
    <property type="evidence" value="ECO:0007669"/>
    <property type="project" value="TreeGrafter"/>
</dbReference>
<dbReference type="GO" id="GO:0005874">
    <property type="term" value="C:microtubule"/>
    <property type="evidence" value="ECO:0007669"/>
    <property type="project" value="UniProtKB-KW"/>
</dbReference>
<dbReference type="InterPro" id="IPR041470">
    <property type="entry name" value="GCP_N"/>
</dbReference>
<dbReference type="GO" id="GO:0051321">
    <property type="term" value="P:meiotic cell cycle"/>
    <property type="evidence" value="ECO:0007669"/>
    <property type="project" value="TreeGrafter"/>
</dbReference>
<dbReference type="GO" id="GO:0000278">
    <property type="term" value="P:mitotic cell cycle"/>
    <property type="evidence" value="ECO:0007669"/>
    <property type="project" value="TreeGrafter"/>
</dbReference>
<evidence type="ECO:0000313" key="8">
    <source>
        <dbReference type="EMBL" id="CCH44779.1"/>
    </source>
</evidence>
<keyword evidence="3 5" id="KW-0493">Microtubule</keyword>
<dbReference type="GO" id="GO:0051011">
    <property type="term" value="F:microtubule minus-end binding"/>
    <property type="evidence" value="ECO:0007669"/>
    <property type="project" value="TreeGrafter"/>
</dbReference>
<dbReference type="Gene3D" id="1.20.120.1900">
    <property type="entry name" value="Gamma-tubulin complex, C-terminal domain"/>
    <property type="match status" value="1"/>
</dbReference>
<evidence type="ECO:0000256" key="5">
    <source>
        <dbReference type="RuleBase" id="RU363050"/>
    </source>
</evidence>
<dbReference type="HOGENOM" id="CLU_007738_2_0_1"/>
<dbReference type="FunCoup" id="K0KTT3">
    <property type="interactions" value="732"/>
</dbReference>
<feature type="domain" description="Gamma tubulin complex component C-terminal" evidence="6">
    <location>
        <begin position="394"/>
        <end position="753"/>
    </location>
</feature>
<dbReference type="eggNOG" id="KOG2001">
    <property type="taxonomic scope" value="Eukaryota"/>
</dbReference>
<keyword evidence="4 5" id="KW-0206">Cytoskeleton</keyword>
<evidence type="ECO:0000256" key="2">
    <source>
        <dbReference type="ARBA" id="ARBA00022490"/>
    </source>
</evidence>
<evidence type="ECO:0000256" key="3">
    <source>
        <dbReference type="ARBA" id="ARBA00022701"/>
    </source>
</evidence>
<dbReference type="AlphaFoldDB" id="K0KTT3"/>
<dbReference type="InterPro" id="IPR007259">
    <property type="entry name" value="GCP"/>
</dbReference>
<organism evidence="8 9">
    <name type="scientific">Wickerhamomyces ciferrii (strain ATCC 14091 / BCRC 22168 / CBS 111 / JCM 3599 / NBRC 0793 / NRRL Y-1031 F-60-10)</name>
    <name type="common">Yeast</name>
    <name type="synonym">Pichia ciferrii</name>
    <dbReference type="NCBI Taxonomy" id="1206466"/>
    <lineage>
        <taxon>Eukaryota</taxon>
        <taxon>Fungi</taxon>
        <taxon>Dikarya</taxon>
        <taxon>Ascomycota</taxon>
        <taxon>Saccharomycotina</taxon>
        <taxon>Saccharomycetes</taxon>
        <taxon>Phaffomycetales</taxon>
        <taxon>Wickerhamomycetaceae</taxon>
        <taxon>Wickerhamomyces</taxon>
    </lineage>
</organism>
<gene>
    <name evidence="8" type="ORF">BN7_4347</name>
</gene>
<feature type="domain" description="Gamma tubulin complex component protein N-terminal" evidence="7">
    <location>
        <begin position="48"/>
        <end position="385"/>
    </location>
</feature>
<reference evidence="8 9" key="1">
    <citation type="journal article" date="2012" name="Eukaryot. Cell">
        <title>Draft genome sequence of Wickerhamomyces ciferrii NRRL Y-1031 F-60-10.</title>
        <authorList>
            <person name="Schneider J."/>
            <person name="Andrea H."/>
            <person name="Blom J."/>
            <person name="Jaenicke S."/>
            <person name="Ruckert C."/>
            <person name="Schorsch C."/>
            <person name="Szczepanowski R."/>
            <person name="Farwick M."/>
            <person name="Goesmann A."/>
            <person name="Puhler A."/>
            <person name="Schaffer S."/>
            <person name="Tauch A."/>
            <person name="Kohler T."/>
            <person name="Brinkrolf K."/>
        </authorList>
    </citation>
    <scope>NUCLEOTIDE SEQUENCE [LARGE SCALE GENOMIC DNA]</scope>
    <source>
        <strain evidence="9">ATCC 14091 / BCRC 22168 / CBS 111 / JCM 3599 / NBRC 0793 / NRRL Y-1031 F-60-10</strain>
    </source>
</reference>
<comment type="similarity">
    <text evidence="1 5">Belongs to the TUBGCP family.</text>
</comment>
<dbReference type="InParanoid" id="K0KTT3"/>
<accession>K0KTT3</accession>
<proteinExistence type="inferred from homology"/>
<sequence>METERQVKTPYLNARLVNFQPLCSKHQKVKPLQLKDLRDLRVQEALIVKDLLYVLLGLEGAYIRYSEGFDPNILKLRLLGPDYKINKNLDTSLKDVTKRIVHLGRMYTSLVAFTEYYNSEKFGQIVQNFVYEVRQFLKNYIFFLDSMDQQFKFNKDFNIRQLEQDLRTHVSYKMLHLYEIVQTIEKLNQERSIITQDNMFANFIEGIRHDIQHTGSVDLLSDSSSHRLVKGGLLLKIVQDRIDEHSGDLKSFEFLSQIFNNISKLYIDMLNDWITKGILNDQNNEFFIISNLAHDFKINSLNSERYWDSKYIVKKDGLPKQFDNPEIQYKVLQTGKYLNVLREVGVELDSFFNERVTTLSNSNNLYLTLDNAYENANKLILDLFFHGYNFKKILKNLQKYYLLNNIGQFQEFLNTNFHEFKKPYTHISKSKLQRTFDQICKNNSDVIFQLLNIIIEKDSIYDYLLEILKVEPIDAEKALTATNFDSIKTLINETLDFDKHHNDQNSDGNNKSSELIKSINFFTFDIILPFPLNLIINRTVIIQFQLIFRHLINLHYTDKQLNETWFEINQNKIWKYKFFNKSISKWITRVRSLHDRMKDFIKIYFGFLVYDLIDLNWGDFLKKIDDVENFEDLSNYLQFFLNTILKSSILTTDKLIKIWVKISQIINGYCNFLLSLRKVLILLDLNLFTKYDERLKGQLFDEEKNFERFEKLNLYLNDYLEGFSQHLNGFIEGLRYYGELETPDFLILAIRLESSFPSKE</sequence>
<dbReference type="STRING" id="1206466.K0KTT3"/>
<evidence type="ECO:0000256" key="1">
    <source>
        <dbReference type="ARBA" id="ARBA00010337"/>
    </source>
</evidence>
<evidence type="ECO:0000259" key="7">
    <source>
        <dbReference type="Pfam" id="PF17681"/>
    </source>
</evidence>
<dbReference type="GO" id="GO:0051225">
    <property type="term" value="P:spindle assembly"/>
    <property type="evidence" value="ECO:0007669"/>
    <property type="project" value="TreeGrafter"/>
</dbReference>
<keyword evidence="9" id="KW-1185">Reference proteome</keyword>
<dbReference type="GO" id="GO:0007020">
    <property type="term" value="P:microtubule nucleation"/>
    <property type="evidence" value="ECO:0007669"/>
    <property type="project" value="InterPro"/>
</dbReference>
<dbReference type="InterPro" id="IPR042241">
    <property type="entry name" value="GCP_C_sf"/>
</dbReference>
<dbReference type="PANTHER" id="PTHR19302">
    <property type="entry name" value="GAMMA TUBULIN COMPLEX PROTEIN"/>
    <property type="match status" value="1"/>
</dbReference>
<comment type="caution">
    <text evidence="8">The sequence shown here is derived from an EMBL/GenBank/DDBJ whole genome shotgun (WGS) entry which is preliminary data.</text>
</comment>
<name>K0KTT3_WICCF</name>
<protein>
    <recommendedName>
        <fullName evidence="5">Spindle pole body component</fullName>
    </recommendedName>
</protein>
<dbReference type="GO" id="GO:0000930">
    <property type="term" value="C:gamma-tubulin complex"/>
    <property type="evidence" value="ECO:0007669"/>
    <property type="project" value="TreeGrafter"/>
</dbReference>
<dbReference type="Pfam" id="PF04130">
    <property type="entry name" value="GCP_C_terminal"/>
    <property type="match status" value="1"/>
</dbReference>
<evidence type="ECO:0000313" key="9">
    <source>
        <dbReference type="Proteomes" id="UP000009328"/>
    </source>
</evidence>
<dbReference type="InterPro" id="IPR040457">
    <property type="entry name" value="GCP_C"/>
</dbReference>
<comment type="subcellular location">
    <subcellularLocation>
        <location evidence="5">Cytoplasm</location>
        <location evidence="5">Cytoskeleton</location>
        <location evidence="5">Microtubule organizing center</location>
    </subcellularLocation>
</comment>
<dbReference type="GO" id="GO:0043015">
    <property type="term" value="F:gamma-tubulin binding"/>
    <property type="evidence" value="ECO:0007669"/>
    <property type="project" value="InterPro"/>
</dbReference>
<evidence type="ECO:0000259" key="6">
    <source>
        <dbReference type="Pfam" id="PF04130"/>
    </source>
</evidence>
<dbReference type="GO" id="GO:0000922">
    <property type="term" value="C:spindle pole"/>
    <property type="evidence" value="ECO:0007669"/>
    <property type="project" value="InterPro"/>
</dbReference>